<evidence type="ECO:0000256" key="1">
    <source>
        <dbReference type="ARBA" id="ARBA00010236"/>
    </source>
</evidence>
<dbReference type="Gene3D" id="3.40.50.300">
    <property type="entry name" value="P-loop containing nucleotide triphosphate hydrolases"/>
    <property type="match status" value="1"/>
</dbReference>
<protein>
    <recommendedName>
        <fullName evidence="4">WSC domain-containing protein 2</fullName>
    </recommendedName>
</protein>
<gene>
    <name evidence="2" type="ORF">MNOR_LOCUS19479</name>
</gene>
<comment type="caution">
    <text evidence="2">The sequence shown here is derived from an EMBL/GenBank/DDBJ whole genome shotgun (WGS) entry which is preliminary data.</text>
</comment>
<feature type="non-terminal residue" evidence="2">
    <location>
        <position position="509"/>
    </location>
</feature>
<comment type="similarity">
    <text evidence="1">Belongs to the WSCD family.</text>
</comment>
<evidence type="ECO:0000313" key="3">
    <source>
        <dbReference type="Proteomes" id="UP001497623"/>
    </source>
</evidence>
<organism evidence="2 3">
    <name type="scientific">Meganyctiphanes norvegica</name>
    <name type="common">Northern krill</name>
    <name type="synonym">Thysanopoda norvegica</name>
    <dbReference type="NCBI Taxonomy" id="48144"/>
    <lineage>
        <taxon>Eukaryota</taxon>
        <taxon>Metazoa</taxon>
        <taxon>Ecdysozoa</taxon>
        <taxon>Arthropoda</taxon>
        <taxon>Crustacea</taxon>
        <taxon>Multicrustacea</taxon>
        <taxon>Malacostraca</taxon>
        <taxon>Eumalacostraca</taxon>
        <taxon>Eucarida</taxon>
        <taxon>Euphausiacea</taxon>
        <taxon>Euphausiidae</taxon>
        <taxon>Meganyctiphanes</taxon>
    </lineage>
</organism>
<dbReference type="Proteomes" id="UP001497623">
    <property type="component" value="Unassembled WGS sequence"/>
</dbReference>
<evidence type="ECO:0008006" key="4">
    <source>
        <dbReference type="Google" id="ProtNLM"/>
    </source>
</evidence>
<sequence length="509" mass="57713">MGRPRIYGRPKTEPESFICGMCELGFWTMDDYERLSSAHIPVNMPEFSILASNAGLVAKEANGTSVFIFRDLDYRIRRYTGHPPGCVLMARAPYGLQLNRHLYDSDLVGQTGKVGQKHLAFRHSQSQTVPAMDSTTSRFLAHRNARNAPALPVAVPHKLQMVLDASHRKRTLWASEKTCGLYNVMFAMPGAMPLCALASYPGSGNTWTRYLIEAASGIFTGSIYKDQQLYMSGYYGELMDWKSGATIVQKTHDCGENHIQDFGSCGVLLLRNPYRAILSFHNYLFGGHTGYAKISNYRRKDWPKFVHLQARHWLEIAVNWTNKAQNLHVVHYENLKEDSSNSLKDILKFRSLVTDERRLNCIKKNMSKSFFLGKIRDREKFIFCGRIIRNYFLHNECRNNSNRNVIYAHCLLWPDELCTIPLKSYEFYYTGASSSSPVVPLCGRESQLDCRLRSVYMSIFSRPVARNHKSSEEMGDDVVAAQVGETLVRNPAGFEASMSVFSVVVAALS</sequence>
<reference evidence="2 3" key="1">
    <citation type="submission" date="2024-05" db="EMBL/GenBank/DDBJ databases">
        <authorList>
            <person name="Wallberg A."/>
        </authorList>
    </citation>
    <scope>NUCLEOTIDE SEQUENCE [LARGE SCALE GENOMIC DNA]</scope>
</reference>
<accession>A0AAV2R0T2</accession>
<proteinExistence type="inferred from homology"/>
<dbReference type="PANTHER" id="PTHR45964">
    <property type="entry name" value="WSCD FAMILY MEMBER CG9164"/>
    <property type="match status" value="1"/>
</dbReference>
<dbReference type="SUPFAM" id="SSF52540">
    <property type="entry name" value="P-loop containing nucleoside triphosphate hydrolases"/>
    <property type="match status" value="1"/>
</dbReference>
<keyword evidence="3" id="KW-1185">Reference proteome</keyword>
<dbReference type="PANTHER" id="PTHR45964:SF9">
    <property type="entry name" value="SULFOTRANSFERASE"/>
    <property type="match status" value="1"/>
</dbReference>
<dbReference type="InterPro" id="IPR027417">
    <property type="entry name" value="P-loop_NTPase"/>
</dbReference>
<dbReference type="EMBL" id="CAXKWB010014486">
    <property type="protein sequence ID" value="CAL4110799.1"/>
    <property type="molecule type" value="Genomic_DNA"/>
</dbReference>
<dbReference type="InterPro" id="IPR051589">
    <property type="entry name" value="Sialate-O-sulfotransferase"/>
</dbReference>
<dbReference type="AlphaFoldDB" id="A0AAV2R0T2"/>
<name>A0AAV2R0T2_MEGNR</name>
<evidence type="ECO:0000313" key="2">
    <source>
        <dbReference type="EMBL" id="CAL4110799.1"/>
    </source>
</evidence>